<evidence type="ECO:0000313" key="3">
    <source>
        <dbReference type="Proteomes" id="UP000018542"/>
    </source>
</evidence>
<dbReference type="HOGENOM" id="CLU_2273534_0_0_5"/>
<protein>
    <submittedName>
        <fullName evidence="2">Uncharacterized protein</fullName>
    </submittedName>
</protein>
<dbReference type="Proteomes" id="UP000018542">
    <property type="component" value="Chromosome"/>
</dbReference>
<name>V5SEP0_9HYPH</name>
<feature type="signal peptide" evidence="1">
    <location>
        <begin position="1"/>
        <end position="25"/>
    </location>
</feature>
<keyword evidence="1" id="KW-0732">Signal</keyword>
<keyword evidence="3" id="KW-1185">Reference proteome</keyword>
<gene>
    <name evidence="2" type="ORF">W911_09145</name>
</gene>
<sequence length="102" mass="11505">MRFKALAIAAAVAVGAALSPQIATAAALPGGAGKAVQSHATESSVKQDVHRRGRHWRHRHFRHRHMHRPRIHSRCAHVRRDCARRFGWGSRSQYRCVVRRGC</sequence>
<dbReference type="EMBL" id="CP006912">
    <property type="protein sequence ID" value="AHB48520.1"/>
    <property type="molecule type" value="Genomic_DNA"/>
</dbReference>
<organism evidence="2 3">
    <name type="scientific">Hyphomicrobium nitrativorans NL23</name>
    <dbReference type="NCBI Taxonomy" id="1029756"/>
    <lineage>
        <taxon>Bacteria</taxon>
        <taxon>Pseudomonadati</taxon>
        <taxon>Pseudomonadota</taxon>
        <taxon>Alphaproteobacteria</taxon>
        <taxon>Hyphomicrobiales</taxon>
        <taxon>Hyphomicrobiaceae</taxon>
        <taxon>Hyphomicrobium</taxon>
    </lineage>
</organism>
<dbReference type="RefSeq" id="WP_023787199.1">
    <property type="nucleotide sequence ID" value="NC_022997.1"/>
</dbReference>
<reference evidence="2 3" key="1">
    <citation type="journal article" date="2014" name="Genome Announc.">
        <title>Complete Genome Sequence of Hyphomicrobium nitrativorans Strain NL23, a Denitrifying Bacterium Isolated from Biofilm of a Methanol-Fed Denitrification System Treating Seawater at the Montreal Biodome.</title>
        <authorList>
            <person name="Martineau C."/>
            <person name="Villeneuve C."/>
            <person name="Mauffrey F."/>
            <person name="Villemur R."/>
        </authorList>
    </citation>
    <scope>NUCLEOTIDE SEQUENCE [LARGE SCALE GENOMIC DNA]</scope>
    <source>
        <strain evidence="2">NL23</strain>
    </source>
</reference>
<dbReference type="AlphaFoldDB" id="V5SEP0"/>
<dbReference type="KEGG" id="hni:W911_09145"/>
<evidence type="ECO:0000256" key="1">
    <source>
        <dbReference type="SAM" id="SignalP"/>
    </source>
</evidence>
<accession>V5SEP0</accession>
<feature type="chain" id="PRO_5004740575" evidence="1">
    <location>
        <begin position="26"/>
        <end position="102"/>
    </location>
</feature>
<evidence type="ECO:0000313" key="2">
    <source>
        <dbReference type="EMBL" id="AHB48520.1"/>
    </source>
</evidence>
<proteinExistence type="predicted"/>